<evidence type="ECO:0000256" key="1">
    <source>
        <dbReference type="SAM" id="MobiDB-lite"/>
    </source>
</evidence>
<dbReference type="EMBL" id="HBEF01017788">
    <property type="protein sequence ID" value="CAD8338894.1"/>
    <property type="molecule type" value="Transcribed_RNA"/>
</dbReference>
<feature type="compositionally biased region" description="Basic residues" evidence="1">
    <location>
        <begin position="20"/>
        <end position="30"/>
    </location>
</feature>
<proteinExistence type="predicted"/>
<accession>A0A7R9WY23</accession>
<gene>
    <name evidence="2" type="ORF">CAUS1442_LOCUS11027</name>
</gene>
<sequence length="225" mass="25192">MPASIAMQPTNTTTTTNNNNKRKNTRKNHGKSVAFHQTVRVKEIIHINDYANDEIDACWCSKQDKIHTRQDIANTLRQHNSNSNSSTNNSDLDIRGLECRTKQGSQQRRADRDESISAVLDEQDLQEHEGSSCPDMISAVYADTTRNAQMRANVQAMLDYQVVYYTEHADDKQTAMDMNMDMDTATTSPSPSTAMCSSRQVQSVVLQTNQQHQSMVFRSVAGSAA</sequence>
<dbReference type="AlphaFoldDB" id="A0A7R9WY23"/>
<feature type="compositionally biased region" description="Low complexity" evidence="1">
    <location>
        <begin position="80"/>
        <end position="90"/>
    </location>
</feature>
<name>A0A7R9WY23_9STRA</name>
<feature type="compositionally biased region" description="Low complexity" evidence="1">
    <location>
        <begin position="10"/>
        <end position="19"/>
    </location>
</feature>
<reference evidence="2" key="1">
    <citation type="submission" date="2021-01" db="EMBL/GenBank/DDBJ databases">
        <authorList>
            <person name="Corre E."/>
            <person name="Pelletier E."/>
            <person name="Niang G."/>
            <person name="Scheremetjew M."/>
            <person name="Finn R."/>
            <person name="Kale V."/>
            <person name="Holt S."/>
            <person name="Cochrane G."/>
            <person name="Meng A."/>
            <person name="Brown T."/>
            <person name="Cohen L."/>
        </authorList>
    </citation>
    <scope>NUCLEOTIDE SEQUENCE</scope>
    <source>
        <strain evidence="2">CCMP3328</strain>
    </source>
</reference>
<feature type="region of interest" description="Disordered" evidence="1">
    <location>
        <begin position="1"/>
        <end position="31"/>
    </location>
</feature>
<feature type="region of interest" description="Disordered" evidence="1">
    <location>
        <begin position="76"/>
        <end position="95"/>
    </location>
</feature>
<evidence type="ECO:0000313" key="2">
    <source>
        <dbReference type="EMBL" id="CAD8338894.1"/>
    </source>
</evidence>
<protein>
    <submittedName>
        <fullName evidence="2">Uncharacterized protein</fullName>
    </submittedName>
</protein>
<organism evidence="2">
    <name type="scientific">Craspedostauros australis</name>
    <dbReference type="NCBI Taxonomy" id="1486917"/>
    <lineage>
        <taxon>Eukaryota</taxon>
        <taxon>Sar</taxon>
        <taxon>Stramenopiles</taxon>
        <taxon>Ochrophyta</taxon>
        <taxon>Bacillariophyta</taxon>
        <taxon>Bacillariophyceae</taxon>
        <taxon>Bacillariophycidae</taxon>
        <taxon>Naviculales</taxon>
        <taxon>Naviculaceae</taxon>
        <taxon>Craspedostauros</taxon>
    </lineage>
</organism>